<dbReference type="eggNOG" id="COG3645">
    <property type="taxonomic scope" value="Bacteria"/>
</dbReference>
<dbReference type="STRING" id="445971.ANASTE_00706"/>
<dbReference type="InterPro" id="IPR013557">
    <property type="entry name" value="AntA/B_antirep"/>
</dbReference>
<organism evidence="3 4">
    <name type="scientific">Anaerofustis stercorihominis DSM 17244</name>
    <dbReference type="NCBI Taxonomy" id="445971"/>
    <lineage>
        <taxon>Bacteria</taxon>
        <taxon>Bacillati</taxon>
        <taxon>Bacillota</taxon>
        <taxon>Clostridia</taxon>
        <taxon>Eubacteriales</taxon>
        <taxon>Eubacteriaceae</taxon>
        <taxon>Anaerofustis</taxon>
    </lineage>
</organism>
<proteinExistence type="predicted"/>
<evidence type="ECO:0000313" key="4">
    <source>
        <dbReference type="Proteomes" id="UP000005178"/>
    </source>
</evidence>
<comment type="caution">
    <text evidence="3">The sequence shown here is derived from an EMBL/GenBank/DDBJ whole genome shotgun (WGS) entry which is preliminary data.</text>
</comment>
<keyword evidence="4" id="KW-1185">Reference proteome</keyword>
<feature type="domain" description="AntA/AntB antirepressor" evidence="2">
    <location>
        <begin position="16"/>
        <end position="85"/>
    </location>
</feature>
<dbReference type="OrthoDB" id="9812611at2"/>
<dbReference type="Pfam" id="PF08346">
    <property type="entry name" value="AntA"/>
    <property type="match status" value="1"/>
</dbReference>
<reference evidence="3" key="2">
    <citation type="submission" date="2013-08" db="EMBL/GenBank/DDBJ databases">
        <title>Draft genome sequence of Anaerofustis stercorihominis (DSM 17244).</title>
        <authorList>
            <person name="Sudarsanam P."/>
            <person name="Ley R."/>
            <person name="Guruge J."/>
            <person name="Turnbaugh P.J."/>
            <person name="Mahowald M."/>
            <person name="Liep D."/>
            <person name="Gordon J."/>
        </authorList>
    </citation>
    <scope>NUCLEOTIDE SEQUENCE</scope>
    <source>
        <strain evidence="3">DSM 17244</strain>
    </source>
</reference>
<evidence type="ECO:0000313" key="3">
    <source>
        <dbReference type="EMBL" id="EDS72991.1"/>
    </source>
</evidence>
<dbReference type="GO" id="GO:0003677">
    <property type="term" value="F:DNA binding"/>
    <property type="evidence" value="ECO:0007669"/>
    <property type="project" value="InterPro"/>
</dbReference>
<dbReference type="eggNOG" id="COG3561">
    <property type="taxonomic scope" value="Bacteria"/>
</dbReference>
<dbReference type="Proteomes" id="UP000005178">
    <property type="component" value="Unassembled WGS sequence"/>
</dbReference>
<dbReference type="AlphaFoldDB" id="B1C7K4"/>
<dbReference type="InterPro" id="IPR005039">
    <property type="entry name" value="Ant_C"/>
</dbReference>
<feature type="domain" description="Antirepressor protein C-terminal" evidence="1">
    <location>
        <begin position="124"/>
        <end position="234"/>
    </location>
</feature>
<evidence type="ECO:0000259" key="1">
    <source>
        <dbReference type="Pfam" id="PF03374"/>
    </source>
</evidence>
<dbReference type="Pfam" id="PF03374">
    <property type="entry name" value="ANT"/>
    <property type="match status" value="1"/>
</dbReference>
<reference evidence="3" key="1">
    <citation type="submission" date="2008-01" db="EMBL/GenBank/DDBJ databases">
        <authorList>
            <person name="Fulton L."/>
            <person name="Clifton S."/>
            <person name="Fulton B."/>
            <person name="Xu J."/>
            <person name="Minx P."/>
            <person name="Pepin K.H."/>
            <person name="Johnson M."/>
            <person name="Thiruvilangam P."/>
            <person name="Bhonagiri V."/>
            <person name="Nash W.E."/>
            <person name="Mardis E.R."/>
            <person name="Wilson R.K."/>
        </authorList>
    </citation>
    <scope>NUCLEOTIDE SEQUENCE [LARGE SCALE GENOMIC DNA]</scope>
    <source>
        <strain evidence="3">DSM 17244</strain>
    </source>
</reference>
<accession>B1C7K4</accession>
<name>B1C7K4_9FIRM</name>
<gene>
    <name evidence="3" type="ORF">ANASTE_00706</name>
</gene>
<dbReference type="GeneID" id="97999609"/>
<evidence type="ECO:0000259" key="2">
    <source>
        <dbReference type="Pfam" id="PF08346"/>
    </source>
</evidence>
<sequence>MNDLIKINYENDRPTVLGRDLHRMLEVNSNYTTWFRRMCEYGFTENADYLTCFPNLEREIHGGQNKQDHQLTIEMAKEICMLQRSEKGKQIRQYFIEVESQFNTPELVMARALKMADRQMKKLQNKLETDKPKVIFADAVTSSKQSILIGELAKLLKQNGIEIGQNRLFSWLRENGYLIRRKGSNYNMPTQRSMDKHLFEIKETAITHSDGHISISRTPKVTGRGQQYFINIFLS</sequence>
<dbReference type="HOGENOM" id="CLU_046670_11_0_9"/>
<dbReference type="EMBL" id="ABIL02000005">
    <property type="protein sequence ID" value="EDS72991.1"/>
    <property type="molecule type" value="Genomic_DNA"/>
</dbReference>
<dbReference type="RefSeq" id="WP_007049155.1">
    <property type="nucleotide sequence ID" value="NZ_DS560015.1"/>
</dbReference>
<protein>
    <submittedName>
        <fullName evidence="3">Phage antirepressor protein</fullName>
    </submittedName>
</protein>